<dbReference type="Pfam" id="PF00593">
    <property type="entry name" value="TonB_dep_Rec_b-barrel"/>
    <property type="match status" value="1"/>
</dbReference>
<evidence type="ECO:0000256" key="15">
    <source>
        <dbReference type="PROSITE-ProRule" id="PRU10144"/>
    </source>
</evidence>
<dbReference type="AlphaFoldDB" id="A0A5C8ZY72"/>
<keyword evidence="8" id="KW-0408">Iron</keyword>
<gene>
    <name evidence="20" type="ORF">FVW59_06780</name>
</gene>
<dbReference type="InterPro" id="IPR012910">
    <property type="entry name" value="Plug_dom"/>
</dbReference>
<dbReference type="InterPro" id="IPR010105">
    <property type="entry name" value="TonB_sidphr_rcpt"/>
</dbReference>
<dbReference type="NCBIfam" id="TIGR01783">
    <property type="entry name" value="TonB-siderophor"/>
    <property type="match status" value="1"/>
</dbReference>
<dbReference type="Pfam" id="PF07715">
    <property type="entry name" value="Plug"/>
    <property type="match status" value="1"/>
</dbReference>
<comment type="similarity">
    <text evidence="2 14 16">Belongs to the TonB-dependent receptor family.</text>
</comment>
<keyword evidence="21" id="KW-1185">Reference proteome</keyword>
<evidence type="ECO:0000256" key="12">
    <source>
        <dbReference type="ARBA" id="ARBA00023170"/>
    </source>
</evidence>
<dbReference type="OrthoDB" id="8663017at2"/>
<evidence type="ECO:0000256" key="4">
    <source>
        <dbReference type="ARBA" id="ARBA00022452"/>
    </source>
</evidence>
<comment type="subcellular location">
    <subcellularLocation>
        <location evidence="1 14">Cell outer membrane</location>
        <topology evidence="1 14">Multi-pass membrane protein</topology>
    </subcellularLocation>
</comment>
<proteinExistence type="inferred from homology"/>
<evidence type="ECO:0000256" key="13">
    <source>
        <dbReference type="ARBA" id="ARBA00023237"/>
    </source>
</evidence>
<dbReference type="InterPro" id="IPR037066">
    <property type="entry name" value="Plug_dom_sf"/>
</dbReference>
<evidence type="ECO:0000259" key="19">
    <source>
        <dbReference type="Pfam" id="PF07715"/>
    </source>
</evidence>
<evidence type="ECO:0000256" key="6">
    <source>
        <dbReference type="ARBA" id="ARBA00022692"/>
    </source>
</evidence>
<keyword evidence="12 20" id="KW-0675">Receptor</keyword>
<dbReference type="GO" id="GO:0038023">
    <property type="term" value="F:signaling receptor activity"/>
    <property type="evidence" value="ECO:0007669"/>
    <property type="project" value="InterPro"/>
</dbReference>
<evidence type="ECO:0000256" key="11">
    <source>
        <dbReference type="ARBA" id="ARBA00023136"/>
    </source>
</evidence>
<keyword evidence="3 14" id="KW-0813">Transport</keyword>
<reference evidence="20 21" key="1">
    <citation type="submission" date="2019-08" db="EMBL/GenBank/DDBJ databases">
        <title>Parahaliea maris sp. nov., isolated from the surface seawater.</title>
        <authorList>
            <person name="Liu Y."/>
        </authorList>
    </citation>
    <scope>NUCLEOTIDE SEQUENCE [LARGE SCALE GENOMIC DNA]</scope>
    <source>
        <strain evidence="20 21">S2-26</strain>
    </source>
</reference>
<dbReference type="GO" id="GO:0015344">
    <property type="term" value="F:siderophore uptake transmembrane transporter activity"/>
    <property type="evidence" value="ECO:0007669"/>
    <property type="project" value="TreeGrafter"/>
</dbReference>
<feature type="signal peptide" evidence="17">
    <location>
        <begin position="1"/>
        <end position="26"/>
    </location>
</feature>
<dbReference type="Gene3D" id="2.40.170.20">
    <property type="entry name" value="TonB-dependent receptor, beta-barrel domain"/>
    <property type="match status" value="1"/>
</dbReference>
<keyword evidence="5" id="KW-0410">Iron transport</keyword>
<evidence type="ECO:0000256" key="14">
    <source>
        <dbReference type="PROSITE-ProRule" id="PRU01360"/>
    </source>
</evidence>
<dbReference type="RefSeq" id="WP_148063460.1">
    <property type="nucleotide sequence ID" value="NZ_VRYZ01000002.1"/>
</dbReference>
<sequence>MPCVPSLSRRPLAVALALLGSQAALAQEATTGEAADPPGGAGLEEVVVTGQYTISERIDTATGLGLTLAETPQSVSVVTAQRIIDQDLRSLTDVVNNAAGVSARAQDSSRYTYSARGFAIDNYQIDGIPISWEPGANAGETQTDTTLFERVEVVRGATGLLTGAGNPSASINLVRKHADSRELTGYTTVSAGRWNAYRAMADVSSPLNDSGSLRGRVVANVEESDSFRDYAGDEKSVFYGVVEADLGHATLLRLGGSYQDNSPTASTWGGLPAWLGDGSRADWSRSKTVAARWANWSSTVENYYLDLVHDFGADWRAKLSVNHNTNASDQLLLYLSGAPDPVTGLGMRASPRKAETEREQLNISAQLNGSYDLFGREHEVTFGAIDSEQDETAFSHARSNIADPGNFFEWDGRYPQPDWGVKGQDTDMTTEQRGVYAATRLSLADPLKLILGARVADWEQSGTTYGIPVDYGDSGVVVPYAGVLYDLTENHRVYASYTEIFQPQAQRDRSGDFLDPITGKSYEIGLKSQFLDGALQTTLALFDVEQDNLAQADGVNIVPGTDNEQAYYGAEGATSTGYELEVTGLLAEGWDISASYTDFDAEDADGEEVNTDMPHRLFKVFTTYRFPGDWSRLTVSGGVNWQDSNYTDTFNVVTNAPERLEQDDFALVSLMLRYDFTDRLSGQLNVQNALDETYYSQIGFYRQLEYGTPRDYRLSFNYRF</sequence>
<dbReference type="InterPro" id="IPR036942">
    <property type="entry name" value="Beta-barrel_TonB_sf"/>
</dbReference>
<evidence type="ECO:0000256" key="3">
    <source>
        <dbReference type="ARBA" id="ARBA00022448"/>
    </source>
</evidence>
<name>A0A5C8ZY72_9GAMM</name>
<comment type="caution">
    <text evidence="20">The sequence shown here is derived from an EMBL/GenBank/DDBJ whole genome shotgun (WGS) entry which is preliminary data.</text>
</comment>
<feature type="chain" id="PRO_5022698732" evidence="17">
    <location>
        <begin position="27"/>
        <end position="720"/>
    </location>
</feature>
<organism evidence="20 21">
    <name type="scientific">Parahaliea aestuarii</name>
    <dbReference type="NCBI Taxonomy" id="1852021"/>
    <lineage>
        <taxon>Bacteria</taxon>
        <taxon>Pseudomonadati</taxon>
        <taxon>Pseudomonadota</taxon>
        <taxon>Gammaproteobacteria</taxon>
        <taxon>Cellvibrionales</taxon>
        <taxon>Halieaceae</taxon>
        <taxon>Parahaliea</taxon>
    </lineage>
</organism>
<dbReference type="GO" id="GO:0015891">
    <property type="term" value="P:siderophore transport"/>
    <property type="evidence" value="ECO:0007669"/>
    <property type="project" value="InterPro"/>
</dbReference>
<accession>A0A5C8ZY72</accession>
<evidence type="ECO:0000256" key="5">
    <source>
        <dbReference type="ARBA" id="ARBA00022496"/>
    </source>
</evidence>
<dbReference type="PANTHER" id="PTHR32552:SF74">
    <property type="entry name" value="HYDROXAMATE SIDEROPHORE RECEPTOR FHUE"/>
    <property type="match status" value="1"/>
</dbReference>
<evidence type="ECO:0000256" key="10">
    <source>
        <dbReference type="ARBA" id="ARBA00023077"/>
    </source>
</evidence>
<dbReference type="PROSITE" id="PS01156">
    <property type="entry name" value="TONB_DEPENDENT_REC_2"/>
    <property type="match status" value="1"/>
</dbReference>
<evidence type="ECO:0000256" key="8">
    <source>
        <dbReference type="ARBA" id="ARBA00023004"/>
    </source>
</evidence>
<dbReference type="InterPro" id="IPR039426">
    <property type="entry name" value="TonB-dep_rcpt-like"/>
</dbReference>
<evidence type="ECO:0000259" key="18">
    <source>
        <dbReference type="Pfam" id="PF00593"/>
    </source>
</evidence>
<keyword evidence="11 14" id="KW-0472">Membrane</keyword>
<keyword evidence="9" id="KW-0406">Ion transport</keyword>
<evidence type="ECO:0000256" key="9">
    <source>
        <dbReference type="ARBA" id="ARBA00023065"/>
    </source>
</evidence>
<keyword evidence="4 14" id="KW-1134">Transmembrane beta strand</keyword>
<dbReference type="Proteomes" id="UP000321933">
    <property type="component" value="Unassembled WGS sequence"/>
</dbReference>
<keyword evidence="6 14" id="KW-0812">Transmembrane</keyword>
<evidence type="ECO:0000256" key="17">
    <source>
        <dbReference type="SAM" id="SignalP"/>
    </source>
</evidence>
<feature type="short sequence motif" description="TonB C-terminal box" evidence="15">
    <location>
        <begin position="703"/>
        <end position="720"/>
    </location>
</feature>
<evidence type="ECO:0000256" key="16">
    <source>
        <dbReference type="RuleBase" id="RU003357"/>
    </source>
</evidence>
<keyword evidence="13 14" id="KW-0998">Cell outer membrane</keyword>
<dbReference type="CDD" id="cd01347">
    <property type="entry name" value="ligand_gated_channel"/>
    <property type="match status" value="1"/>
</dbReference>
<feature type="domain" description="TonB-dependent receptor-like beta-barrel" evidence="18">
    <location>
        <begin position="257"/>
        <end position="688"/>
    </location>
</feature>
<evidence type="ECO:0000313" key="20">
    <source>
        <dbReference type="EMBL" id="TXS93525.1"/>
    </source>
</evidence>
<dbReference type="FunFam" id="2.170.130.10:FF:000010">
    <property type="entry name" value="Ferripyoverdine receptor"/>
    <property type="match status" value="1"/>
</dbReference>
<feature type="domain" description="TonB-dependent receptor plug" evidence="19">
    <location>
        <begin position="68"/>
        <end position="168"/>
    </location>
</feature>
<dbReference type="SUPFAM" id="SSF56935">
    <property type="entry name" value="Porins"/>
    <property type="match status" value="1"/>
</dbReference>
<dbReference type="InterPro" id="IPR000531">
    <property type="entry name" value="Beta-barrel_TonB"/>
</dbReference>
<evidence type="ECO:0000256" key="2">
    <source>
        <dbReference type="ARBA" id="ARBA00009810"/>
    </source>
</evidence>
<evidence type="ECO:0000256" key="1">
    <source>
        <dbReference type="ARBA" id="ARBA00004571"/>
    </source>
</evidence>
<dbReference type="PROSITE" id="PS52016">
    <property type="entry name" value="TONB_DEPENDENT_REC_3"/>
    <property type="match status" value="1"/>
</dbReference>
<keyword evidence="7 17" id="KW-0732">Signal</keyword>
<dbReference type="InterPro" id="IPR010917">
    <property type="entry name" value="TonB_rcpt_CS"/>
</dbReference>
<keyword evidence="10 16" id="KW-0798">TonB box</keyword>
<dbReference type="EMBL" id="VRYZ01000002">
    <property type="protein sequence ID" value="TXS93525.1"/>
    <property type="molecule type" value="Genomic_DNA"/>
</dbReference>
<dbReference type="PANTHER" id="PTHR32552">
    <property type="entry name" value="FERRICHROME IRON RECEPTOR-RELATED"/>
    <property type="match status" value="1"/>
</dbReference>
<dbReference type="GO" id="GO:0009279">
    <property type="term" value="C:cell outer membrane"/>
    <property type="evidence" value="ECO:0007669"/>
    <property type="project" value="UniProtKB-SubCell"/>
</dbReference>
<protein>
    <submittedName>
        <fullName evidence="20">TonB-dependent siderophore receptor</fullName>
    </submittedName>
</protein>
<evidence type="ECO:0000313" key="21">
    <source>
        <dbReference type="Proteomes" id="UP000321933"/>
    </source>
</evidence>
<evidence type="ECO:0000256" key="7">
    <source>
        <dbReference type="ARBA" id="ARBA00022729"/>
    </source>
</evidence>
<dbReference type="Gene3D" id="2.170.130.10">
    <property type="entry name" value="TonB-dependent receptor, plug domain"/>
    <property type="match status" value="1"/>
</dbReference>